<feature type="domain" description="Tetrapyrrole biosynthesis uroporphyrinogen III synthase" evidence="10">
    <location>
        <begin position="17"/>
        <end position="235"/>
    </location>
</feature>
<comment type="caution">
    <text evidence="11">The sequence shown here is derived from an EMBL/GenBank/DDBJ whole genome shotgun (WGS) entry which is preliminary data.</text>
</comment>
<gene>
    <name evidence="11" type="ORF">C0081_15460</name>
</gene>
<evidence type="ECO:0000256" key="1">
    <source>
        <dbReference type="ARBA" id="ARBA00004772"/>
    </source>
</evidence>
<accession>A0A2N5XPD4</accession>
<keyword evidence="4 9" id="KW-0456">Lyase</keyword>
<dbReference type="CDD" id="cd06578">
    <property type="entry name" value="HemD"/>
    <property type="match status" value="1"/>
</dbReference>
<evidence type="ECO:0000256" key="4">
    <source>
        <dbReference type="ARBA" id="ARBA00023239"/>
    </source>
</evidence>
<dbReference type="EMBL" id="PKUQ01000031">
    <property type="protein sequence ID" value="PLW76290.1"/>
    <property type="molecule type" value="Genomic_DNA"/>
</dbReference>
<keyword evidence="12" id="KW-1185">Reference proteome</keyword>
<keyword evidence="5 9" id="KW-0627">Porphyrin biosynthesis</keyword>
<dbReference type="EC" id="4.2.1.75" evidence="3 9"/>
<evidence type="ECO:0000256" key="7">
    <source>
        <dbReference type="ARBA" id="ARBA00040167"/>
    </source>
</evidence>
<evidence type="ECO:0000256" key="6">
    <source>
        <dbReference type="ARBA" id="ARBA00037589"/>
    </source>
</evidence>
<dbReference type="GO" id="GO:0006780">
    <property type="term" value="P:uroporphyrinogen III biosynthetic process"/>
    <property type="evidence" value="ECO:0007669"/>
    <property type="project" value="UniProtKB-UniRule"/>
</dbReference>
<sequence>MCLKILVTRPDADQKQTIGLLSGLGIEAVSSPVMEAIKLPFMLPDRASELPWQAMVVTSRNALRMLESEQLAQLRSVALYCVGAQTETLARSLGFDTIGETSPDVAHLTDRLLDLFSPDAGPILYLTAKHRSGKLAQALDVDGFDYTLIESYEMVALSSLTEEAVAAIQTKRLDGVLLYSSRTSQLLLTLFEKHDLADDMQHVTFYCLSDAVASPLKPTGYPLVVSAAPNEQSLLACVKKDHN</sequence>
<dbReference type="AlphaFoldDB" id="A0A2N5XPD4"/>
<dbReference type="PANTHER" id="PTHR38042:SF1">
    <property type="entry name" value="UROPORPHYRINOGEN-III SYNTHASE, CHLOROPLASTIC"/>
    <property type="match status" value="1"/>
</dbReference>
<evidence type="ECO:0000256" key="5">
    <source>
        <dbReference type="ARBA" id="ARBA00023244"/>
    </source>
</evidence>
<comment type="function">
    <text evidence="6 9">Catalyzes cyclization of the linear tetrapyrrole, hydroxymethylbilane, to the macrocyclic uroporphyrinogen III.</text>
</comment>
<evidence type="ECO:0000256" key="8">
    <source>
        <dbReference type="ARBA" id="ARBA00048617"/>
    </source>
</evidence>
<organism evidence="11 12">
    <name type="scientific">Cohaesibacter celericrescens</name>
    <dbReference type="NCBI Taxonomy" id="2067669"/>
    <lineage>
        <taxon>Bacteria</taxon>
        <taxon>Pseudomonadati</taxon>
        <taxon>Pseudomonadota</taxon>
        <taxon>Alphaproteobacteria</taxon>
        <taxon>Hyphomicrobiales</taxon>
        <taxon>Cohaesibacteraceae</taxon>
    </lineage>
</organism>
<comment type="catalytic activity">
    <reaction evidence="8 9">
        <text>hydroxymethylbilane = uroporphyrinogen III + H2O</text>
        <dbReference type="Rhea" id="RHEA:18965"/>
        <dbReference type="ChEBI" id="CHEBI:15377"/>
        <dbReference type="ChEBI" id="CHEBI:57308"/>
        <dbReference type="ChEBI" id="CHEBI:57845"/>
        <dbReference type="EC" id="4.2.1.75"/>
    </reaction>
</comment>
<dbReference type="SUPFAM" id="SSF69618">
    <property type="entry name" value="HemD-like"/>
    <property type="match status" value="1"/>
</dbReference>
<evidence type="ECO:0000256" key="2">
    <source>
        <dbReference type="ARBA" id="ARBA00008133"/>
    </source>
</evidence>
<dbReference type="InterPro" id="IPR036108">
    <property type="entry name" value="4pyrrol_syn_uPrphyn_synt_sf"/>
</dbReference>
<evidence type="ECO:0000313" key="12">
    <source>
        <dbReference type="Proteomes" id="UP000234881"/>
    </source>
</evidence>
<dbReference type="Pfam" id="PF02602">
    <property type="entry name" value="HEM4"/>
    <property type="match status" value="1"/>
</dbReference>
<evidence type="ECO:0000313" key="11">
    <source>
        <dbReference type="EMBL" id="PLW76290.1"/>
    </source>
</evidence>
<dbReference type="UniPathway" id="UPA00251">
    <property type="reaction ID" value="UER00320"/>
</dbReference>
<dbReference type="OrthoDB" id="7163809at2"/>
<proteinExistence type="inferred from homology"/>
<evidence type="ECO:0000259" key="10">
    <source>
        <dbReference type="Pfam" id="PF02602"/>
    </source>
</evidence>
<dbReference type="InterPro" id="IPR039793">
    <property type="entry name" value="UROS/Hem4"/>
</dbReference>
<dbReference type="PANTHER" id="PTHR38042">
    <property type="entry name" value="UROPORPHYRINOGEN-III SYNTHASE, CHLOROPLASTIC"/>
    <property type="match status" value="1"/>
</dbReference>
<dbReference type="InterPro" id="IPR003754">
    <property type="entry name" value="4pyrrol_synth_uPrphyn_synth"/>
</dbReference>
<dbReference type="GO" id="GO:0004852">
    <property type="term" value="F:uroporphyrinogen-III synthase activity"/>
    <property type="evidence" value="ECO:0007669"/>
    <property type="project" value="UniProtKB-UniRule"/>
</dbReference>
<evidence type="ECO:0000256" key="3">
    <source>
        <dbReference type="ARBA" id="ARBA00013109"/>
    </source>
</evidence>
<evidence type="ECO:0000256" key="9">
    <source>
        <dbReference type="RuleBase" id="RU366031"/>
    </source>
</evidence>
<comment type="similarity">
    <text evidence="2 9">Belongs to the uroporphyrinogen-III synthase family.</text>
</comment>
<name>A0A2N5XPD4_9HYPH</name>
<comment type="pathway">
    <text evidence="1 9">Porphyrin-containing compound metabolism; protoporphyrin-IX biosynthesis; coproporphyrinogen-III from 5-aminolevulinate: step 3/4.</text>
</comment>
<reference evidence="11 12" key="1">
    <citation type="submission" date="2018-01" db="EMBL/GenBank/DDBJ databases">
        <title>The draft genome sequence of Cohaesibacter sp. H1304.</title>
        <authorList>
            <person name="Wang N.-N."/>
            <person name="Du Z.-J."/>
        </authorList>
    </citation>
    <scope>NUCLEOTIDE SEQUENCE [LARGE SCALE GENOMIC DNA]</scope>
    <source>
        <strain evidence="11 12">H1304</strain>
    </source>
</reference>
<dbReference type="GO" id="GO:0006782">
    <property type="term" value="P:protoporphyrinogen IX biosynthetic process"/>
    <property type="evidence" value="ECO:0007669"/>
    <property type="project" value="UniProtKB-UniRule"/>
</dbReference>
<dbReference type="Proteomes" id="UP000234881">
    <property type="component" value="Unassembled WGS sequence"/>
</dbReference>
<protein>
    <recommendedName>
        <fullName evidence="7 9">Uroporphyrinogen-III synthase</fullName>
        <ecNumber evidence="3 9">4.2.1.75</ecNumber>
    </recommendedName>
</protein>
<dbReference type="Gene3D" id="3.40.50.10090">
    <property type="match status" value="2"/>
</dbReference>